<protein>
    <submittedName>
        <fullName evidence="2">Uncharacterized protein</fullName>
    </submittedName>
</protein>
<feature type="signal peptide" evidence="1">
    <location>
        <begin position="1"/>
        <end position="22"/>
    </location>
</feature>
<dbReference type="Proteomes" id="UP000218702">
    <property type="component" value="Chromosome"/>
</dbReference>
<organism evidence="2 3">
    <name type="scientific">Dolichospermum compactum NIES-806</name>
    <dbReference type="NCBI Taxonomy" id="1973481"/>
    <lineage>
        <taxon>Bacteria</taxon>
        <taxon>Bacillati</taxon>
        <taxon>Cyanobacteriota</taxon>
        <taxon>Cyanophyceae</taxon>
        <taxon>Nostocales</taxon>
        <taxon>Aphanizomenonaceae</taxon>
        <taxon>Dolichospermum</taxon>
        <taxon>Dolichospermum compactum</taxon>
    </lineage>
</organism>
<sequence length="176" mass="19357">MKLALLATLFLTTTLASAPVFAQEESNNQVRFLCAETLNSQNQKRVPATVLWTPNFKKAMVTWTSILAGYGPQERCQKVSDNFQVALNNGSLNYITNAVQNGSKVICSVRSTDGACDTVLFTLRSQDSSQNVLKQLNQLWLGAATTGPIQQSSGGESKYYIDIRQFLNTPPSNKMK</sequence>
<accession>A0A1Z4V436</accession>
<dbReference type="Pfam" id="PF14218">
    <property type="entry name" value="COP23"/>
    <property type="match status" value="1"/>
</dbReference>
<gene>
    <name evidence="2" type="ORF">NIES806_22620</name>
</gene>
<dbReference type="EMBL" id="AP018316">
    <property type="protein sequence ID" value="BAZ86055.1"/>
    <property type="molecule type" value="Genomic_DNA"/>
</dbReference>
<feature type="chain" id="PRO_5012283566" evidence="1">
    <location>
        <begin position="23"/>
        <end position="176"/>
    </location>
</feature>
<evidence type="ECO:0000313" key="3">
    <source>
        <dbReference type="Proteomes" id="UP000218702"/>
    </source>
</evidence>
<evidence type="ECO:0000256" key="1">
    <source>
        <dbReference type="SAM" id="SignalP"/>
    </source>
</evidence>
<dbReference type="AlphaFoldDB" id="A0A1Z4V436"/>
<proteinExistence type="predicted"/>
<dbReference type="RefSeq" id="WP_096667319.1">
    <property type="nucleotide sequence ID" value="NZ_AP018316.1"/>
</dbReference>
<reference evidence="2 3" key="1">
    <citation type="submission" date="2017-06" db="EMBL/GenBank/DDBJ databases">
        <title>Genome sequencing of cyanobaciteial culture collection at National Institute for Environmental Studies (NIES).</title>
        <authorList>
            <person name="Hirose Y."/>
            <person name="Shimura Y."/>
            <person name="Fujisawa T."/>
            <person name="Nakamura Y."/>
            <person name="Kawachi M."/>
        </authorList>
    </citation>
    <scope>NUCLEOTIDE SEQUENCE [LARGE SCALE GENOMIC DNA]</scope>
    <source>
        <strain evidence="2 3">NIES-806</strain>
    </source>
</reference>
<name>A0A1Z4V436_9CYAN</name>
<dbReference type="InterPro" id="IPR025478">
    <property type="entry name" value="COP23"/>
</dbReference>
<dbReference type="OrthoDB" id="490444at2"/>
<evidence type="ECO:0000313" key="2">
    <source>
        <dbReference type="EMBL" id="BAZ86055.1"/>
    </source>
</evidence>
<keyword evidence="3" id="KW-1185">Reference proteome</keyword>
<dbReference type="KEGG" id="dcm:NIES806_22620"/>
<keyword evidence="1" id="KW-0732">Signal</keyword>